<name>A0A5K1ITN5_9ACTN</name>
<dbReference type="Pfam" id="PF04991">
    <property type="entry name" value="LicD"/>
    <property type="match status" value="1"/>
</dbReference>
<gene>
    <name evidence="2" type="ORF">CKJAJONC_01552</name>
</gene>
<evidence type="ECO:0000259" key="1">
    <source>
        <dbReference type="Pfam" id="PF04991"/>
    </source>
</evidence>
<dbReference type="InterPro" id="IPR007074">
    <property type="entry name" value="LicD/FKTN/FKRP_NTP_transf"/>
</dbReference>
<dbReference type="GO" id="GO:0009100">
    <property type="term" value="P:glycoprotein metabolic process"/>
    <property type="evidence" value="ECO:0007669"/>
    <property type="project" value="UniProtKB-ARBA"/>
</dbReference>
<dbReference type="PANTHER" id="PTHR43404">
    <property type="entry name" value="LIPOPOLYSACCHARIDE CHOLINEPHOSPHOTRANSFERASE LICD"/>
    <property type="match status" value="1"/>
</dbReference>
<dbReference type="PANTHER" id="PTHR43404:SF2">
    <property type="entry name" value="LIPOPOLYSACCHARIDE CHOLINEPHOSPHOTRANSFERASE LICD"/>
    <property type="match status" value="1"/>
</dbReference>
<organism evidence="2 3">
    <name type="scientific">Collinsella aerofaciens</name>
    <dbReference type="NCBI Taxonomy" id="74426"/>
    <lineage>
        <taxon>Bacteria</taxon>
        <taxon>Bacillati</taxon>
        <taxon>Actinomycetota</taxon>
        <taxon>Coriobacteriia</taxon>
        <taxon>Coriobacteriales</taxon>
        <taxon>Coriobacteriaceae</taxon>
        <taxon>Collinsella</taxon>
    </lineage>
</organism>
<feature type="domain" description="LicD/FKTN/FKRP nucleotidyltransferase" evidence="1">
    <location>
        <begin position="26"/>
        <end position="252"/>
    </location>
</feature>
<dbReference type="InterPro" id="IPR052942">
    <property type="entry name" value="LPS_cholinephosphotransferase"/>
</dbReference>
<evidence type="ECO:0000313" key="2">
    <source>
        <dbReference type="EMBL" id="VWL91927.1"/>
    </source>
</evidence>
<protein>
    <submittedName>
        <fullName evidence="2">LicD family protein</fullName>
    </submittedName>
</protein>
<sequence length="278" mass="32024">MQLTPKQLTQLKNIELAMLDEFVRICDANGIDYFLSGGTCLGAARHKGFIPWDDDIDVGMLREDYDRFAQACKTELSDGFIFQDMNTEPNCGLVFGKIRKKGTVYSETYSSHIAMSQGVWIDIFPYDRVSNDSTERSKQYRKVSFLKNLYIVKCGYKFPQNKGGIQKAAYYVAKALCLLIPQHWIISKIDKAMRTYDQDDSCHYAMPFGGAYSIEVENEELARLHDLAPIEFEGKQYKTFADWDGYLTKHYGNYMQLPPKEKRRAGVHYVKELKLSQD</sequence>
<dbReference type="Proteomes" id="UP000368032">
    <property type="component" value="Unassembled WGS sequence"/>
</dbReference>
<dbReference type="EMBL" id="CABWIF010000008">
    <property type="protein sequence ID" value="VWL91927.1"/>
    <property type="molecule type" value="Genomic_DNA"/>
</dbReference>
<proteinExistence type="predicted"/>
<dbReference type="AlphaFoldDB" id="A0A5K1ITN5"/>
<reference evidence="2 3" key="1">
    <citation type="submission" date="2019-10" db="EMBL/GenBank/DDBJ databases">
        <authorList>
            <person name="Wolf R A."/>
        </authorList>
    </citation>
    <scope>NUCLEOTIDE SEQUENCE [LARGE SCALE GENOMIC DNA]</scope>
    <source>
        <strain evidence="2">Collinsella_aerofaciens_DSM_13712</strain>
    </source>
</reference>
<evidence type="ECO:0000313" key="3">
    <source>
        <dbReference type="Proteomes" id="UP000368032"/>
    </source>
</evidence>
<dbReference type="RefSeq" id="WP_152067631.1">
    <property type="nucleotide sequence ID" value="NZ_CABWIF010000008.1"/>
</dbReference>
<accession>A0A5K1ITN5</accession>